<dbReference type="EMBL" id="CP060713">
    <property type="protein sequence ID" value="QNN53915.1"/>
    <property type="molecule type" value="Genomic_DNA"/>
</dbReference>
<gene>
    <name evidence="2" type="ORF">H9L09_05875</name>
</gene>
<dbReference type="InterPro" id="IPR012312">
    <property type="entry name" value="Hemerythrin-like"/>
</dbReference>
<dbReference type="KEGG" id="nmes:H9L09_05875"/>
<name>A0A7G9RE90_9ACTN</name>
<organism evidence="2 3">
    <name type="scientific">Nocardioides mesophilus</name>
    <dbReference type="NCBI Taxonomy" id="433659"/>
    <lineage>
        <taxon>Bacteria</taxon>
        <taxon>Bacillati</taxon>
        <taxon>Actinomycetota</taxon>
        <taxon>Actinomycetes</taxon>
        <taxon>Propionibacteriales</taxon>
        <taxon>Nocardioidaceae</taxon>
        <taxon>Nocardioides</taxon>
    </lineage>
</organism>
<sequence length="208" mass="22797">MGAMTDPASAQLGVTPTPAPAARLTDELLWDESARPQVEPLPGTTYDERGRAEGRHLIDVHDHLRGEIEQLRELVGQVAAGQLGAGAARSAISTMTLRQNSWTLGTYCATYCRVVTTHHTIEDVSMFPHLRRSDARLAPVIDRLEEEHHVIAEVLERVDAALVAMVGHPEQDVAPVRHAVDLLTDVLLSHLAYEEQQLVEPLARLGFG</sequence>
<dbReference type="PANTHER" id="PTHR38048:SF1">
    <property type="entry name" value="HEMERYTHRIN-LIKE DOMAIN-CONTAINING PROTEIN"/>
    <property type="match status" value="1"/>
</dbReference>
<protein>
    <submittedName>
        <fullName evidence="2">Hemerythrin domain-containing protein</fullName>
    </submittedName>
</protein>
<dbReference type="Pfam" id="PF01814">
    <property type="entry name" value="Hemerythrin"/>
    <property type="match status" value="1"/>
</dbReference>
<dbReference type="PANTHER" id="PTHR38048">
    <property type="entry name" value="EXPRESSED PROTEIN"/>
    <property type="match status" value="1"/>
</dbReference>
<dbReference type="Gene3D" id="1.20.120.520">
    <property type="entry name" value="nmb1532 protein domain like"/>
    <property type="match status" value="1"/>
</dbReference>
<evidence type="ECO:0000313" key="3">
    <source>
        <dbReference type="Proteomes" id="UP000515947"/>
    </source>
</evidence>
<dbReference type="Proteomes" id="UP000515947">
    <property type="component" value="Chromosome"/>
</dbReference>
<dbReference type="AlphaFoldDB" id="A0A7G9RE90"/>
<reference evidence="2 3" key="1">
    <citation type="submission" date="2020-08" db="EMBL/GenBank/DDBJ databases">
        <title>Genome sequence of Nocardioides mesophilus KACC 16243T.</title>
        <authorList>
            <person name="Hyun D.-W."/>
            <person name="Bae J.-W."/>
        </authorList>
    </citation>
    <scope>NUCLEOTIDE SEQUENCE [LARGE SCALE GENOMIC DNA]</scope>
    <source>
        <strain evidence="2 3">KACC 16243</strain>
    </source>
</reference>
<proteinExistence type="predicted"/>
<dbReference type="CDD" id="cd12108">
    <property type="entry name" value="Hr-like"/>
    <property type="match status" value="1"/>
</dbReference>
<dbReference type="InterPro" id="IPR053206">
    <property type="entry name" value="Dimeric_xanthone_biosynth"/>
</dbReference>
<evidence type="ECO:0000313" key="2">
    <source>
        <dbReference type="EMBL" id="QNN53915.1"/>
    </source>
</evidence>
<keyword evidence="3" id="KW-1185">Reference proteome</keyword>
<feature type="domain" description="Hemerythrin-like" evidence="1">
    <location>
        <begin position="57"/>
        <end position="199"/>
    </location>
</feature>
<evidence type="ECO:0000259" key="1">
    <source>
        <dbReference type="Pfam" id="PF01814"/>
    </source>
</evidence>
<accession>A0A7G9RE90</accession>